<keyword evidence="1" id="KW-0472">Membrane</keyword>
<dbReference type="Proteomes" id="UP001500279">
    <property type="component" value="Unassembled WGS sequence"/>
</dbReference>
<proteinExistence type="predicted"/>
<feature type="transmembrane region" description="Helical" evidence="1">
    <location>
        <begin position="118"/>
        <end position="139"/>
    </location>
</feature>
<comment type="caution">
    <text evidence="2">The sequence shown here is derived from an EMBL/GenBank/DDBJ whole genome shotgun (WGS) entry which is preliminary data.</text>
</comment>
<keyword evidence="3" id="KW-1185">Reference proteome</keyword>
<sequence length="142" mass="15096">MTTISSTSAFPAAERATPQTAFLRRLLKVDAALSAASALPMLVASNWLGGLTGLPTALLFGAGLFLLAWVAALAWLATRERLPRPLLWAVALLNLGWTLDCAWVAFGAAFATTALGQGFLALQGVTTLLLADLMLWALWRSR</sequence>
<name>A0ABP3V1Y1_9BURK</name>
<keyword evidence="1" id="KW-0812">Transmembrane</keyword>
<evidence type="ECO:0000313" key="2">
    <source>
        <dbReference type="EMBL" id="GAA0745473.1"/>
    </source>
</evidence>
<gene>
    <name evidence="2" type="ORF">GCM10009107_11890</name>
</gene>
<feature type="transmembrane region" description="Helical" evidence="1">
    <location>
        <begin position="86"/>
        <end position="106"/>
    </location>
</feature>
<dbReference type="EMBL" id="BAAAEW010000006">
    <property type="protein sequence ID" value="GAA0745473.1"/>
    <property type="molecule type" value="Genomic_DNA"/>
</dbReference>
<protein>
    <submittedName>
        <fullName evidence="2">Uncharacterized protein</fullName>
    </submittedName>
</protein>
<dbReference type="RefSeq" id="WP_141291609.1">
    <property type="nucleotide sequence ID" value="NZ_BAAAEW010000006.1"/>
</dbReference>
<accession>A0ABP3V1Y1</accession>
<reference evidence="3" key="1">
    <citation type="journal article" date="2019" name="Int. J. Syst. Evol. Microbiol.">
        <title>The Global Catalogue of Microorganisms (GCM) 10K type strain sequencing project: providing services to taxonomists for standard genome sequencing and annotation.</title>
        <authorList>
            <consortium name="The Broad Institute Genomics Platform"/>
            <consortium name="The Broad Institute Genome Sequencing Center for Infectious Disease"/>
            <person name="Wu L."/>
            <person name="Ma J."/>
        </authorList>
    </citation>
    <scope>NUCLEOTIDE SEQUENCE [LARGE SCALE GENOMIC DNA]</scope>
    <source>
        <strain evidence="3">JCM 15503</strain>
    </source>
</reference>
<evidence type="ECO:0000256" key="1">
    <source>
        <dbReference type="SAM" id="Phobius"/>
    </source>
</evidence>
<keyword evidence="1" id="KW-1133">Transmembrane helix</keyword>
<feature type="transmembrane region" description="Helical" evidence="1">
    <location>
        <begin position="57"/>
        <end position="77"/>
    </location>
</feature>
<organism evidence="2 3">
    <name type="scientific">Ideonella azotifigens</name>
    <dbReference type="NCBI Taxonomy" id="513160"/>
    <lineage>
        <taxon>Bacteria</taxon>
        <taxon>Pseudomonadati</taxon>
        <taxon>Pseudomonadota</taxon>
        <taxon>Betaproteobacteria</taxon>
        <taxon>Burkholderiales</taxon>
        <taxon>Sphaerotilaceae</taxon>
        <taxon>Ideonella</taxon>
    </lineage>
</organism>
<evidence type="ECO:0000313" key="3">
    <source>
        <dbReference type="Proteomes" id="UP001500279"/>
    </source>
</evidence>